<name>A0A437UHQ7_ENTAV</name>
<dbReference type="EMBL" id="RYZS01000002">
    <property type="protein sequence ID" value="RVU93176.1"/>
    <property type="molecule type" value="Genomic_DNA"/>
</dbReference>
<evidence type="ECO:0000313" key="3">
    <source>
        <dbReference type="EMBL" id="RVU93176.1"/>
    </source>
</evidence>
<dbReference type="Proteomes" id="UP000288388">
    <property type="component" value="Unassembled WGS sequence"/>
</dbReference>
<reference evidence="3 4" key="1">
    <citation type="submission" date="2018-12" db="EMBL/GenBank/DDBJ databases">
        <title>A novel vanA-carrying plasmid in a clinical isolate of Enterococcus avium.</title>
        <authorList>
            <person name="Bernasconi O.J."/>
            <person name="Luzzaro F."/>
            <person name="Endimiani A."/>
        </authorList>
    </citation>
    <scope>NUCLEOTIDE SEQUENCE [LARGE SCALE GENOMIC DNA]</scope>
    <source>
        <strain evidence="3 4">LC0559/18</strain>
    </source>
</reference>
<dbReference type="Gene3D" id="3.30.360.10">
    <property type="entry name" value="Dihydrodipicolinate Reductase, domain 2"/>
    <property type="match status" value="1"/>
</dbReference>
<dbReference type="InterPro" id="IPR055170">
    <property type="entry name" value="GFO_IDH_MocA-like_dom"/>
</dbReference>
<sequence length="327" mass="36423">MKFGVIGTNFVTDFFMAGAAQVAECEVVAVCGTSLEKAKGFGEKYGIPHAFNSYQEMSESQLIEAVYIAVPNSLHHPITTYFLEKGIPTFCEKPLAANHEQVKELIDCAKKNHTYLQEGLIPLYNPNFQILRDNLNLVGRIRQVNFNFSKYSSRYDAYLSGENPTTFRNELANGATMDLGVYVVADCVGLFGKPNKILSTASLLDTGTDVAGSSILSYDDFNVTLNYSKASDTVNTCEISGELGQLLIDQPSQPQRISFIERKTGKRTELGIAPKENFSYEIAEMINQIKKNEIESTKVPFDVSLAIHWTLTEMRRQSGIVFPMDKF</sequence>
<dbReference type="InterPro" id="IPR036291">
    <property type="entry name" value="NAD(P)-bd_dom_sf"/>
</dbReference>
<protein>
    <submittedName>
        <fullName evidence="3">Gfo/Idh/MocA family oxidoreductase</fullName>
    </submittedName>
</protein>
<dbReference type="SUPFAM" id="SSF55347">
    <property type="entry name" value="Glyceraldehyde-3-phosphate dehydrogenase-like, C-terminal domain"/>
    <property type="match status" value="1"/>
</dbReference>
<feature type="domain" description="GFO/IDH/MocA-like oxidoreductase" evidence="2">
    <location>
        <begin position="138"/>
        <end position="246"/>
    </location>
</feature>
<dbReference type="Pfam" id="PF01408">
    <property type="entry name" value="GFO_IDH_MocA"/>
    <property type="match status" value="1"/>
</dbReference>
<dbReference type="PANTHER" id="PTHR43054">
    <property type="match status" value="1"/>
</dbReference>
<dbReference type="Pfam" id="PF22725">
    <property type="entry name" value="GFO_IDH_MocA_C3"/>
    <property type="match status" value="1"/>
</dbReference>
<comment type="caution">
    <text evidence="3">The sequence shown here is derived from an EMBL/GenBank/DDBJ whole genome shotgun (WGS) entry which is preliminary data.</text>
</comment>
<evidence type="ECO:0000313" key="4">
    <source>
        <dbReference type="Proteomes" id="UP000288388"/>
    </source>
</evidence>
<dbReference type="GO" id="GO:0000166">
    <property type="term" value="F:nucleotide binding"/>
    <property type="evidence" value="ECO:0007669"/>
    <property type="project" value="InterPro"/>
</dbReference>
<proteinExistence type="predicted"/>
<dbReference type="RefSeq" id="WP_127979828.1">
    <property type="nucleotide sequence ID" value="NZ_JBPFMR010000098.1"/>
</dbReference>
<evidence type="ECO:0000259" key="2">
    <source>
        <dbReference type="Pfam" id="PF22725"/>
    </source>
</evidence>
<accession>A0A437UHQ7</accession>
<dbReference type="SUPFAM" id="SSF51735">
    <property type="entry name" value="NAD(P)-binding Rossmann-fold domains"/>
    <property type="match status" value="1"/>
</dbReference>
<evidence type="ECO:0000259" key="1">
    <source>
        <dbReference type="Pfam" id="PF01408"/>
    </source>
</evidence>
<gene>
    <name evidence="3" type="ORF">EK398_22350</name>
</gene>
<dbReference type="AlphaFoldDB" id="A0A437UHQ7"/>
<dbReference type="Gene3D" id="3.40.50.720">
    <property type="entry name" value="NAD(P)-binding Rossmann-like Domain"/>
    <property type="match status" value="1"/>
</dbReference>
<dbReference type="PANTHER" id="PTHR43054:SF1">
    <property type="entry name" value="SCYLLO-INOSITOL 2-DEHYDROGENASE (NADP(+)) IOLU"/>
    <property type="match status" value="1"/>
</dbReference>
<organism evidence="3 4">
    <name type="scientific">Enterococcus avium</name>
    <name type="common">Streptococcus avium</name>
    <dbReference type="NCBI Taxonomy" id="33945"/>
    <lineage>
        <taxon>Bacteria</taxon>
        <taxon>Bacillati</taxon>
        <taxon>Bacillota</taxon>
        <taxon>Bacilli</taxon>
        <taxon>Lactobacillales</taxon>
        <taxon>Enterococcaceae</taxon>
        <taxon>Enterococcus</taxon>
    </lineage>
</organism>
<dbReference type="InterPro" id="IPR000683">
    <property type="entry name" value="Gfo/Idh/MocA-like_OxRdtase_N"/>
</dbReference>
<feature type="domain" description="Gfo/Idh/MocA-like oxidoreductase N-terminal" evidence="1">
    <location>
        <begin position="1"/>
        <end position="118"/>
    </location>
</feature>